<organism evidence="2 3">
    <name type="scientific">Virgisporangium aurantiacum</name>
    <dbReference type="NCBI Taxonomy" id="175570"/>
    <lineage>
        <taxon>Bacteria</taxon>
        <taxon>Bacillati</taxon>
        <taxon>Actinomycetota</taxon>
        <taxon>Actinomycetes</taxon>
        <taxon>Micromonosporales</taxon>
        <taxon>Micromonosporaceae</taxon>
        <taxon>Virgisporangium</taxon>
    </lineage>
</organism>
<proteinExistence type="predicted"/>
<keyword evidence="1" id="KW-1133">Transmembrane helix</keyword>
<keyword evidence="1" id="KW-0472">Membrane</keyword>
<accession>A0A8J3YW58</accession>
<dbReference type="Proteomes" id="UP000612585">
    <property type="component" value="Unassembled WGS sequence"/>
</dbReference>
<gene>
    <name evidence="2" type="ORF">Vau01_002120</name>
</gene>
<keyword evidence="1" id="KW-0812">Transmembrane</keyword>
<evidence type="ECO:0000313" key="3">
    <source>
        <dbReference type="Proteomes" id="UP000612585"/>
    </source>
</evidence>
<reference evidence="2" key="1">
    <citation type="submission" date="2021-01" db="EMBL/GenBank/DDBJ databases">
        <title>Whole genome shotgun sequence of Virgisporangium aurantiacum NBRC 16421.</title>
        <authorList>
            <person name="Komaki H."/>
            <person name="Tamura T."/>
        </authorList>
    </citation>
    <scope>NUCLEOTIDE SEQUENCE</scope>
    <source>
        <strain evidence="2">NBRC 16421</strain>
    </source>
</reference>
<feature type="transmembrane region" description="Helical" evidence="1">
    <location>
        <begin position="12"/>
        <end position="33"/>
    </location>
</feature>
<comment type="caution">
    <text evidence="2">The sequence shown here is derived from an EMBL/GenBank/DDBJ whole genome shotgun (WGS) entry which is preliminary data.</text>
</comment>
<dbReference type="AlphaFoldDB" id="A0A8J3YW58"/>
<dbReference type="EMBL" id="BOPG01000003">
    <property type="protein sequence ID" value="GIJ52696.1"/>
    <property type="molecule type" value="Genomic_DNA"/>
</dbReference>
<sequence length="176" mass="18078">MYLGAMVGLDSRVTLIVLMLLAPLPTVAVRSFLIATRRGGGVRYAGAAALTAMVAVGPIGTLRAAVEEKGDWTVLGAALLGGWLIWVNVAILRRRTGAADQAVLGVVAGGAIVLLAAAALVTEGMLWGFVIIGIMTTIPVLGMWCLMAGFRMLFGRPDLMLGSDAGGTDRGVEVGG</sequence>
<keyword evidence="3" id="KW-1185">Reference proteome</keyword>
<evidence type="ECO:0000256" key="1">
    <source>
        <dbReference type="SAM" id="Phobius"/>
    </source>
</evidence>
<feature type="transmembrane region" description="Helical" evidence="1">
    <location>
        <begin position="103"/>
        <end position="121"/>
    </location>
</feature>
<dbReference type="RefSeq" id="WP_203985994.1">
    <property type="nucleotide sequence ID" value="NZ_BOPG01000003.1"/>
</dbReference>
<evidence type="ECO:0000313" key="2">
    <source>
        <dbReference type="EMBL" id="GIJ52696.1"/>
    </source>
</evidence>
<protein>
    <submittedName>
        <fullName evidence="2">Uncharacterized protein</fullName>
    </submittedName>
</protein>
<feature type="transmembrane region" description="Helical" evidence="1">
    <location>
        <begin position="72"/>
        <end position="91"/>
    </location>
</feature>
<name>A0A8J3YW58_9ACTN</name>
<feature type="transmembrane region" description="Helical" evidence="1">
    <location>
        <begin position="45"/>
        <end position="66"/>
    </location>
</feature>
<feature type="transmembrane region" description="Helical" evidence="1">
    <location>
        <begin position="127"/>
        <end position="150"/>
    </location>
</feature>